<organism evidence="3">
    <name type="scientific">Vitis vinifera</name>
    <name type="common">Grape</name>
    <dbReference type="NCBI Taxonomy" id="29760"/>
    <lineage>
        <taxon>Eukaryota</taxon>
        <taxon>Viridiplantae</taxon>
        <taxon>Streptophyta</taxon>
        <taxon>Embryophyta</taxon>
        <taxon>Tracheophyta</taxon>
        <taxon>Spermatophyta</taxon>
        <taxon>Magnoliopsida</taxon>
        <taxon>eudicotyledons</taxon>
        <taxon>Gunneridae</taxon>
        <taxon>Pentapetalae</taxon>
        <taxon>rosids</taxon>
        <taxon>Vitales</taxon>
        <taxon>Vitaceae</taxon>
        <taxon>Viteae</taxon>
        <taxon>Vitis</taxon>
    </lineage>
</organism>
<dbReference type="Pfam" id="PF13456">
    <property type="entry name" value="RVT_3"/>
    <property type="match status" value="1"/>
</dbReference>
<evidence type="ECO:0000259" key="2">
    <source>
        <dbReference type="PROSITE" id="PS50994"/>
    </source>
</evidence>
<sequence length="654" mass="74569">MALGCMLAQIDDLGKERAIYYLKYSVHLISRLDPLRYLFDRPALTGRLMRWLVLLTEFDIQYVSQKSIKGSIVADHLASLPTSEDRPIDDDFPDEEFVAMTSLSGWCKYFDGAANQSGYGIGVLLVSPQGDHIPRSVRLAFSDRHPVTNNIVEYEACILGLEIALELDIRQMEVFGDSNLVLRQIQGDWKTRDVKLRPYHAYLELLVARFDDLRYVHLPRAQNRFADALATLASSVDIPIDVVIRPLLIESRSAPSYCCLIGEIEDQDDLPWYHDIHQFLRFGTYPEVATAKDRRALRNLATRFVICGDTLYRRSADGMLLLCLDRASADRVMREIVVQFVQKCPECQIHGDLIHAPPSKLHALTSPWPFSVWGIDIIGKVSPKSSSGHEFILVAIDYFTKWVEAASYARLTSARVASFIRSHIICRYGVPHELISDRGAHFRAEVDTLLQEYGVRHHRSSAYRPQTNGAVEAANKNIKRILRKMVETSRDWSGKLPFALWAYRTSFHTSTGAMPYSLVYGMEAVLPVETEMGSLRVALEQQIPETEWAQARFDQLNLLDERRLRAADHVQAYQRKMTRAFKKRVKPRPLQKGDLVLRILRGLIGDPRGKFRPSWSGPYVIRELTPEGAAWLTDLDGNQFSEPTNVDQLKKYYV</sequence>
<protein>
    <submittedName>
        <fullName evidence="3">Uncharacterized protein</fullName>
    </submittedName>
</protein>
<dbReference type="Gene3D" id="3.30.420.10">
    <property type="entry name" value="Ribonuclease H-like superfamily/Ribonuclease H"/>
    <property type="match status" value="2"/>
</dbReference>
<dbReference type="SUPFAM" id="SSF53098">
    <property type="entry name" value="Ribonuclease H-like"/>
    <property type="match status" value="2"/>
</dbReference>
<evidence type="ECO:0000313" key="3">
    <source>
        <dbReference type="EMBL" id="CAN65601.1"/>
    </source>
</evidence>
<dbReference type="EMBL" id="AM457966">
    <property type="protein sequence ID" value="CAN65601.1"/>
    <property type="molecule type" value="Genomic_DNA"/>
</dbReference>
<dbReference type="AlphaFoldDB" id="A5BFP2"/>
<evidence type="ECO:0000259" key="1">
    <source>
        <dbReference type="PROSITE" id="PS50879"/>
    </source>
</evidence>
<dbReference type="CDD" id="cd09279">
    <property type="entry name" value="RNase_HI_like"/>
    <property type="match status" value="1"/>
</dbReference>
<dbReference type="GO" id="GO:0004523">
    <property type="term" value="F:RNA-DNA hybrid ribonuclease activity"/>
    <property type="evidence" value="ECO:0007669"/>
    <property type="project" value="InterPro"/>
</dbReference>
<feature type="domain" description="Integrase catalytic" evidence="2">
    <location>
        <begin position="363"/>
        <end position="523"/>
    </location>
</feature>
<dbReference type="PANTHER" id="PTHR48475">
    <property type="entry name" value="RIBONUCLEASE H"/>
    <property type="match status" value="1"/>
</dbReference>
<dbReference type="GO" id="GO:0003676">
    <property type="term" value="F:nucleic acid binding"/>
    <property type="evidence" value="ECO:0007669"/>
    <property type="project" value="InterPro"/>
</dbReference>
<dbReference type="GO" id="GO:0015074">
    <property type="term" value="P:DNA integration"/>
    <property type="evidence" value="ECO:0007669"/>
    <property type="project" value="InterPro"/>
</dbReference>
<name>A5BFP2_VITVI</name>
<gene>
    <name evidence="3" type="ORF">VITISV_030284</name>
</gene>
<reference evidence="3" key="1">
    <citation type="journal article" date="2007" name="PLoS ONE">
        <title>The first genome sequence of an elite grapevine cultivar (Pinot noir Vitis vinifera L.): coping with a highly heterozygous genome.</title>
        <authorList>
            <person name="Velasco R."/>
            <person name="Zharkikh A."/>
            <person name="Troggio M."/>
            <person name="Cartwright D.A."/>
            <person name="Cestaro A."/>
            <person name="Pruss D."/>
            <person name="Pindo M."/>
            <person name="FitzGerald L.M."/>
            <person name="Vezzulli S."/>
            <person name="Reid J."/>
            <person name="Malacarne G."/>
            <person name="Iliev D."/>
            <person name="Coppola G."/>
            <person name="Wardell B."/>
            <person name="Micheletti D."/>
            <person name="Macalma T."/>
            <person name="Facci M."/>
            <person name="Mitchell J.T."/>
            <person name="Perazzolli M."/>
            <person name="Eldredge G."/>
            <person name="Gatto P."/>
            <person name="Oyzerski R."/>
            <person name="Moretto M."/>
            <person name="Gutin N."/>
            <person name="Stefanini M."/>
            <person name="Chen Y."/>
            <person name="Segala C."/>
            <person name="Davenport C."/>
            <person name="Dematte L."/>
            <person name="Mraz A."/>
            <person name="Battilana J."/>
            <person name="Stormo K."/>
            <person name="Costa F."/>
            <person name="Tao Q."/>
            <person name="Si-Ammour A."/>
            <person name="Harkins T."/>
            <person name="Lackey A."/>
            <person name="Perbost C."/>
            <person name="Taillon B."/>
            <person name="Stella A."/>
            <person name="Solovyev V."/>
            <person name="Fawcett J.A."/>
            <person name="Sterck L."/>
            <person name="Vandepoele K."/>
            <person name="Grando S.M."/>
            <person name="Toppo S."/>
            <person name="Moser C."/>
            <person name="Lanchbury J."/>
            <person name="Bogden R."/>
            <person name="Skolnick M."/>
            <person name="Sgaramella V."/>
            <person name="Bhatnagar S.K."/>
            <person name="Fontana P."/>
            <person name="Gutin A."/>
            <person name="Van de Peer Y."/>
            <person name="Salamini F."/>
            <person name="Viola R."/>
        </authorList>
    </citation>
    <scope>NUCLEOTIDE SEQUENCE</scope>
</reference>
<dbReference type="InterPro" id="IPR001584">
    <property type="entry name" value="Integrase_cat-core"/>
</dbReference>
<dbReference type="InterPro" id="IPR002156">
    <property type="entry name" value="RNaseH_domain"/>
</dbReference>
<dbReference type="InterPro" id="IPR012337">
    <property type="entry name" value="RNaseH-like_sf"/>
</dbReference>
<dbReference type="Pfam" id="PF00665">
    <property type="entry name" value="rve"/>
    <property type="match status" value="1"/>
</dbReference>
<dbReference type="InterPro" id="IPR036397">
    <property type="entry name" value="RNaseH_sf"/>
</dbReference>
<accession>A5BFP2</accession>
<dbReference type="PROSITE" id="PS50994">
    <property type="entry name" value="INTEGRASE"/>
    <property type="match status" value="1"/>
</dbReference>
<feature type="domain" description="RNase H type-1" evidence="1">
    <location>
        <begin position="102"/>
        <end position="235"/>
    </location>
</feature>
<dbReference type="PANTHER" id="PTHR48475:SF1">
    <property type="entry name" value="RNASE H TYPE-1 DOMAIN-CONTAINING PROTEIN"/>
    <property type="match status" value="1"/>
</dbReference>
<dbReference type="PROSITE" id="PS50879">
    <property type="entry name" value="RNASE_H_1"/>
    <property type="match status" value="1"/>
</dbReference>
<proteinExistence type="predicted"/>